<feature type="compositionally biased region" description="Low complexity" evidence="2">
    <location>
        <begin position="205"/>
        <end position="221"/>
    </location>
</feature>
<comment type="caution">
    <text evidence="3">The sequence shown here is derived from an EMBL/GenBank/DDBJ whole genome shotgun (WGS) entry which is preliminary data.</text>
</comment>
<proteinExistence type="predicted"/>
<evidence type="ECO:0000256" key="1">
    <source>
        <dbReference type="ARBA" id="ARBA00022750"/>
    </source>
</evidence>
<dbReference type="AlphaFoldDB" id="A0AAD9Y794"/>
<name>A0AAD9Y794_COLKA</name>
<keyword evidence="1" id="KW-0064">Aspartyl protease</keyword>
<feature type="compositionally biased region" description="Basic and acidic residues" evidence="2">
    <location>
        <begin position="102"/>
        <end position="111"/>
    </location>
</feature>
<feature type="region of interest" description="Disordered" evidence="2">
    <location>
        <begin position="200"/>
        <end position="221"/>
    </location>
</feature>
<evidence type="ECO:0000313" key="4">
    <source>
        <dbReference type="Proteomes" id="UP001281614"/>
    </source>
</evidence>
<dbReference type="CDD" id="cd00303">
    <property type="entry name" value="retropepsin_like"/>
    <property type="match status" value="2"/>
</dbReference>
<feature type="compositionally biased region" description="Basic and acidic residues" evidence="2">
    <location>
        <begin position="79"/>
        <end position="90"/>
    </location>
</feature>
<dbReference type="InterPro" id="IPR001969">
    <property type="entry name" value="Aspartic_peptidase_AS"/>
</dbReference>
<dbReference type="InterPro" id="IPR021109">
    <property type="entry name" value="Peptidase_aspartic_dom_sf"/>
</dbReference>
<keyword evidence="4" id="KW-1185">Reference proteome</keyword>
<dbReference type="GO" id="GO:0006508">
    <property type="term" value="P:proteolysis"/>
    <property type="evidence" value="ECO:0007669"/>
    <property type="project" value="InterPro"/>
</dbReference>
<protein>
    <submittedName>
        <fullName evidence="3">Uncharacterized protein</fullName>
    </submittedName>
</protein>
<keyword evidence="1" id="KW-0645">Protease</keyword>
<feature type="compositionally biased region" description="Polar residues" evidence="2">
    <location>
        <begin position="27"/>
        <end position="39"/>
    </location>
</feature>
<evidence type="ECO:0000256" key="2">
    <source>
        <dbReference type="SAM" id="MobiDB-lite"/>
    </source>
</evidence>
<organism evidence="3 4">
    <name type="scientific">Colletotrichum kahawae</name>
    <name type="common">Coffee berry disease fungus</name>
    <dbReference type="NCBI Taxonomy" id="34407"/>
    <lineage>
        <taxon>Eukaryota</taxon>
        <taxon>Fungi</taxon>
        <taxon>Dikarya</taxon>
        <taxon>Ascomycota</taxon>
        <taxon>Pezizomycotina</taxon>
        <taxon>Sordariomycetes</taxon>
        <taxon>Hypocreomycetidae</taxon>
        <taxon>Glomerellales</taxon>
        <taxon>Glomerellaceae</taxon>
        <taxon>Colletotrichum</taxon>
        <taxon>Colletotrichum gloeosporioides species complex</taxon>
    </lineage>
</organism>
<dbReference type="Pfam" id="PF13650">
    <property type="entry name" value="Asp_protease_2"/>
    <property type="match status" value="2"/>
</dbReference>
<dbReference type="Proteomes" id="UP001281614">
    <property type="component" value="Unassembled WGS sequence"/>
</dbReference>
<dbReference type="Gene3D" id="2.40.70.10">
    <property type="entry name" value="Acid Proteases"/>
    <property type="match status" value="2"/>
</dbReference>
<reference evidence="3" key="1">
    <citation type="submission" date="2023-02" db="EMBL/GenBank/DDBJ databases">
        <title>Colletotrichum kahawae CIFC_Que2 genome sequencing and assembly.</title>
        <authorList>
            <person name="Baroncelli R."/>
        </authorList>
    </citation>
    <scope>NUCLEOTIDE SEQUENCE</scope>
    <source>
        <strain evidence="3">CIFC_Que2</strain>
    </source>
</reference>
<sequence length="572" mass="64156">MSVPAVGIGEKFARALRRQKLARRENITNQDAVKSNSGNEDGERAGSLKSPASTRSSRRDDDGLPPKRSRARAPTNTRDTQDNEFRRDTTQKAGKLWSPEEEPLKRKDNTESPRPTWSFRSFEPRPLEADQTEVQIKQPETRPISQEQLVAEVKGIYAGLVMVESKCIEVDIAQSSTGETSPMFNNEQWQALIAMRRKHLHLHHGSSPSQSSSAPKKSHFSSGATDYIVEGSVNGVGIEASPDTGSDECIVSSQLASKLCKTPVSGTEKTITLANKKRVWSPGMIEVLWKFANDQTPHILNCWVLPHSSKEFVLGSRFLKMTGTLTKFFHRVKKVLLPPKLRLRLMGEEKERTMGFFNHRMTPALADTGSDLMLVSSEYVRRHGLTMHSGHGYCFEVELADGTTTYTTGVVRNAAWRIGDSTVRCDFHVLDGLPADVILSKDYLFDLNVFSKYTESFVNVDMIEDISLLCGIRLIDERLHDLEELEEGFLRDVTSREAFDSKAVKNERVRRTLAMRKIATLPLGERPDALCCEENKKIRWDAARAQHKRLWNPASWRSQNAIDQGAGSQGSG</sequence>
<feature type="region of interest" description="Disordered" evidence="2">
    <location>
        <begin position="21"/>
        <end position="134"/>
    </location>
</feature>
<dbReference type="PROSITE" id="PS00141">
    <property type="entry name" value="ASP_PROTEASE"/>
    <property type="match status" value="1"/>
</dbReference>
<dbReference type="GO" id="GO:0004190">
    <property type="term" value="F:aspartic-type endopeptidase activity"/>
    <property type="evidence" value="ECO:0007669"/>
    <property type="project" value="UniProtKB-KW"/>
</dbReference>
<gene>
    <name evidence="3" type="ORF">CKAH01_06941</name>
</gene>
<accession>A0AAD9Y794</accession>
<dbReference type="EMBL" id="VYYT01000334">
    <property type="protein sequence ID" value="KAK2741600.1"/>
    <property type="molecule type" value="Genomic_DNA"/>
</dbReference>
<evidence type="ECO:0000313" key="3">
    <source>
        <dbReference type="EMBL" id="KAK2741600.1"/>
    </source>
</evidence>
<dbReference type="SUPFAM" id="SSF50630">
    <property type="entry name" value="Acid proteases"/>
    <property type="match status" value="2"/>
</dbReference>
<keyword evidence="1" id="KW-0378">Hydrolase</keyword>